<dbReference type="Proteomes" id="UP000199518">
    <property type="component" value="Unassembled WGS sequence"/>
</dbReference>
<evidence type="ECO:0000313" key="2">
    <source>
        <dbReference type="Proteomes" id="UP000199518"/>
    </source>
</evidence>
<evidence type="ECO:0000313" key="1">
    <source>
        <dbReference type="EMBL" id="SFH98323.1"/>
    </source>
</evidence>
<protein>
    <submittedName>
        <fullName evidence="1">Uncharacterized protein</fullName>
    </submittedName>
</protein>
<dbReference type="STRING" id="1576369.SAMN05421753_104221"/>
<sequence length="137" mass="15354">MSLGYIYVCCDDGHFYNIDVIVAADWRIFIEESGDNTFRVPSQERGKGRSRYRPRPITDPMELICRDGLPITNLKFVCNETRGGLAESVYTIKATNGPFPRLHLPTSLTPTTSPQKLATGTFAFCMTQTLKTLKEAT</sequence>
<name>A0A1I3EHH6_9PLAN</name>
<dbReference type="RefSeq" id="WP_092048618.1">
    <property type="nucleotide sequence ID" value="NZ_FOQD01000004.1"/>
</dbReference>
<gene>
    <name evidence="1" type="ORF">SAMN05421753_104221</name>
</gene>
<accession>A0A1I3EHH6</accession>
<proteinExistence type="predicted"/>
<dbReference type="EMBL" id="FOQD01000004">
    <property type="protein sequence ID" value="SFH98323.1"/>
    <property type="molecule type" value="Genomic_DNA"/>
</dbReference>
<reference evidence="2" key="1">
    <citation type="submission" date="2016-10" db="EMBL/GenBank/DDBJ databases">
        <authorList>
            <person name="Varghese N."/>
            <person name="Submissions S."/>
        </authorList>
    </citation>
    <scope>NUCLEOTIDE SEQUENCE [LARGE SCALE GENOMIC DNA]</scope>
    <source>
        <strain evidence="2">DSM 26348</strain>
    </source>
</reference>
<keyword evidence="2" id="KW-1185">Reference proteome</keyword>
<organism evidence="1 2">
    <name type="scientific">Planctomicrobium piriforme</name>
    <dbReference type="NCBI Taxonomy" id="1576369"/>
    <lineage>
        <taxon>Bacteria</taxon>
        <taxon>Pseudomonadati</taxon>
        <taxon>Planctomycetota</taxon>
        <taxon>Planctomycetia</taxon>
        <taxon>Planctomycetales</taxon>
        <taxon>Planctomycetaceae</taxon>
        <taxon>Planctomicrobium</taxon>
    </lineage>
</organism>
<dbReference type="AlphaFoldDB" id="A0A1I3EHH6"/>